<dbReference type="AlphaFoldDB" id="A0A0K9P449"/>
<proteinExistence type="predicted"/>
<protein>
    <submittedName>
        <fullName evidence="1">Uncharacterized protein</fullName>
    </submittedName>
</protein>
<gene>
    <name evidence="1" type="ORF">ZOSMA_42G00100</name>
</gene>
<evidence type="ECO:0000313" key="1">
    <source>
        <dbReference type="EMBL" id="KMZ62970.1"/>
    </source>
</evidence>
<organism evidence="1 2">
    <name type="scientific">Zostera marina</name>
    <name type="common">Eelgrass</name>
    <dbReference type="NCBI Taxonomy" id="29655"/>
    <lineage>
        <taxon>Eukaryota</taxon>
        <taxon>Viridiplantae</taxon>
        <taxon>Streptophyta</taxon>
        <taxon>Embryophyta</taxon>
        <taxon>Tracheophyta</taxon>
        <taxon>Spermatophyta</taxon>
        <taxon>Magnoliopsida</taxon>
        <taxon>Liliopsida</taxon>
        <taxon>Zosteraceae</taxon>
        <taxon>Zostera</taxon>
    </lineage>
</organism>
<accession>A0A0K9P449</accession>
<reference evidence="2" key="1">
    <citation type="journal article" date="2016" name="Nature">
        <title>The genome of the seagrass Zostera marina reveals angiosperm adaptation to the sea.</title>
        <authorList>
            <person name="Olsen J.L."/>
            <person name="Rouze P."/>
            <person name="Verhelst B."/>
            <person name="Lin Y.-C."/>
            <person name="Bayer T."/>
            <person name="Collen J."/>
            <person name="Dattolo E."/>
            <person name="De Paoli E."/>
            <person name="Dittami S."/>
            <person name="Maumus F."/>
            <person name="Michel G."/>
            <person name="Kersting A."/>
            <person name="Lauritano C."/>
            <person name="Lohaus R."/>
            <person name="Toepel M."/>
            <person name="Tonon T."/>
            <person name="Vanneste K."/>
            <person name="Amirebrahimi M."/>
            <person name="Brakel J."/>
            <person name="Bostroem C."/>
            <person name="Chovatia M."/>
            <person name="Grimwood J."/>
            <person name="Jenkins J.W."/>
            <person name="Jueterbock A."/>
            <person name="Mraz A."/>
            <person name="Stam W.T."/>
            <person name="Tice H."/>
            <person name="Bornberg-Bauer E."/>
            <person name="Green P.J."/>
            <person name="Pearson G.A."/>
            <person name="Procaccini G."/>
            <person name="Duarte C.M."/>
            <person name="Schmutz J."/>
            <person name="Reusch T.B.H."/>
            <person name="Van de Peer Y."/>
        </authorList>
    </citation>
    <scope>NUCLEOTIDE SEQUENCE [LARGE SCALE GENOMIC DNA]</scope>
    <source>
        <strain evidence="2">cv. Finnish</strain>
    </source>
</reference>
<sequence length="93" mass="10183">MEMPSISLSLTSTPIHRRLISSSSSHFRAITLCPRCSTSSRSTSFSTSRIFSSMTAVEAPESTSKVSDRGDSDILQFVNYQGLGNDFILVLFV</sequence>
<keyword evidence="2" id="KW-1185">Reference proteome</keyword>
<name>A0A0K9P449_ZOSMR</name>
<comment type="caution">
    <text evidence="1">The sequence shown here is derived from an EMBL/GenBank/DDBJ whole genome shotgun (WGS) entry which is preliminary data.</text>
</comment>
<evidence type="ECO:0000313" key="2">
    <source>
        <dbReference type="Proteomes" id="UP000036987"/>
    </source>
</evidence>
<dbReference type="EMBL" id="LFYR01001279">
    <property type="protein sequence ID" value="KMZ62970.1"/>
    <property type="molecule type" value="Genomic_DNA"/>
</dbReference>
<dbReference type="Proteomes" id="UP000036987">
    <property type="component" value="Unassembled WGS sequence"/>
</dbReference>